<feature type="compositionally biased region" description="Basic and acidic residues" evidence="2">
    <location>
        <begin position="319"/>
        <end position="337"/>
    </location>
</feature>
<feature type="compositionally biased region" description="Gly residues" evidence="2">
    <location>
        <begin position="338"/>
        <end position="354"/>
    </location>
</feature>
<keyword evidence="4" id="KW-1185">Reference proteome</keyword>
<dbReference type="GO" id="GO:0072669">
    <property type="term" value="C:tRNA-splicing ligase complex"/>
    <property type="evidence" value="ECO:0007669"/>
    <property type="project" value="TreeGrafter"/>
</dbReference>
<dbReference type="PANTHER" id="PTHR31353">
    <property type="entry name" value="FAM98"/>
    <property type="match status" value="1"/>
</dbReference>
<gene>
    <name evidence="3" type="ORF">B4U79_12221</name>
</gene>
<organism evidence="3 4">
    <name type="scientific">Dinothrombium tinctorium</name>
    <dbReference type="NCBI Taxonomy" id="1965070"/>
    <lineage>
        <taxon>Eukaryota</taxon>
        <taxon>Metazoa</taxon>
        <taxon>Ecdysozoa</taxon>
        <taxon>Arthropoda</taxon>
        <taxon>Chelicerata</taxon>
        <taxon>Arachnida</taxon>
        <taxon>Acari</taxon>
        <taxon>Acariformes</taxon>
        <taxon>Trombidiformes</taxon>
        <taxon>Prostigmata</taxon>
        <taxon>Anystina</taxon>
        <taxon>Parasitengona</taxon>
        <taxon>Trombidioidea</taxon>
        <taxon>Trombidiidae</taxon>
        <taxon>Dinothrombium</taxon>
    </lineage>
</organism>
<dbReference type="PANTHER" id="PTHR31353:SF1">
    <property type="entry name" value="PROTEIN FAM98B"/>
    <property type="match status" value="1"/>
</dbReference>
<dbReference type="EMBL" id="NCKU01002716">
    <property type="protein sequence ID" value="RWS08951.1"/>
    <property type="molecule type" value="Genomic_DNA"/>
</dbReference>
<protein>
    <submittedName>
        <fullName evidence="3">Protein FAM98A-like protein</fullName>
    </submittedName>
</protein>
<name>A0A443R100_9ACAR</name>
<dbReference type="AlphaFoldDB" id="A0A443R100"/>
<feature type="compositionally biased region" description="Basic residues" evidence="2">
    <location>
        <begin position="461"/>
        <end position="472"/>
    </location>
</feature>
<comment type="caution">
    <text evidence="3">The sequence shown here is derived from an EMBL/GenBank/DDBJ whole genome shotgun (WGS) entry which is preliminary data.</text>
</comment>
<feature type="region of interest" description="Disordered" evidence="2">
    <location>
        <begin position="447"/>
        <end position="472"/>
    </location>
</feature>
<evidence type="ECO:0000313" key="4">
    <source>
        <dbReference type="Proteomes" id="UP000285301"/>
    </source>
</evidence>
<dbReference type="Pfam" id="PF10239">
    <property type="entry name" value="DUF2465"/>
    <property type="match status" value="1"/>
</dbReference>
<feature type="compositionally biased region" description="Polar residues" evidence="2">
    <location>
        <begin position="387"/>
        <end position="398"/>
    </location>
</feature>
<evidence type="ECO:0000313" key="3">
    <source>
        <dbReference type="EMBL" id="RWS08951.1"/>
    </source>
</evidence>
<comment type="similarity">
    <text evidence="1">Belongs to the FAM98 family.</text>
</comment>
<evidence type="ECO:0000256" key="2">
    <source>
        <dbReference type="SAM" id="MobiDB-lite"/>
    </source>
</evidence>
<feature type="region of interest" description="Disordered" evidence="2">
    <location>
        <begin position="303"/>
        <end position="398"/>
    </location>
</feature>
<evidence type="ECO:0000256" key="1">
    <source>
        <dbReference type="ARBA" id="ARBA00007218"/>
    </source>
</evidence>
<dbReference type="InterPro" id="IPR018797">
    <property type="entry name" value="FAM98"/>
</dbReference>
<sequence>MSLDCDVIDSLTLLKCPFFNEQQFDGDRIENVHFSKIVAWLSLELKKGFKLEHTVHAIESDADLNLFQIELNALIRELNPPFSFNDLPENERKLRILHFLCGEVFAARMTGNKSMRIELAESETAKDLKSLVISLNLGKPPDSVTIQQLFSKVIEKLNQLITSKQLVVEEPLLLKKGFNLNENEWNSLKTLEKLLIDDYTLRREMLITRCDCTVRSFKWKSEDKELHKRIDEVFTPVINKMCATSPITLAHALAARQSDCDILLNSVVSDTHQPCYINAPTKGQANIGKQQRLSLHQYVIGYVPDRGGRPQEQQAPKQETFEEQQRVREQQSQREQNRGGGSGGGQRGGRGGGANVQKPNVNRVQGAGWNQGADNYGGDQRGRQYEQRGNTGGYYQQSNYQDHRDARQYGHNQQDWSQQGYQQPFYQQGYQQGYYRDYQQGYQQEYDGQRYNPNYPQQQRNFRRGGGHRGRY</sequence>
<dbReference type="OrthoDB" id="512356at2759"/>
<reference evidence="3 4" key="1">
    <citation type="journal article" date="2018" name="Gigascience">
        <title>Genomes of trombidid mites reveal novel predicted allergens and laterally-transferred genes associated with secondary metabolism.</title>
        <authorList>
            <person name="Dong X."/>
            <person name="Chaisiri K."/>
            <person name="Xia D."/>
            <person name="Armstrong S.D."/>
            <person name="Fang Y."/>
            <person name="Donnelly M.J."/>
            <person name="Kadowaki T."/>
            <person name="McGarry J.W."/>
            <person name="Darby A.C."/>
            <person name="Makepeace B.L."/>
        </authorList>
    </citation>
    <scope>NUCLEOTIDE SEQUENCE [LARGE SCALE GENOMIC DNA]</scope>
    <source>
        <strain evidence="3">UoL-WK</strain>
    </source>
</reference>
<dbReference type="STRING" id="1965070.A0A443R100"/>
<proteinExistence type="inferred from homology"/>
<dbReference type="Proteomes" id="UP000285301">
    <property type="component" value="Unassembled WGS sequence"/>
</dbReference>
<accession>A0A443R100</accession>